<dbReference type="GO" id="GO:0016780">
    <property type="term" value="F:phosphotransferase activity, for other substituted phosphate groups"/>
    <property type="evidence" value="ECO:0007669"/>
    <property type="project" value="TreeGrafter"/>
</dbReference>
<keyword evidence="10" id="KW-1185">Reference proteome</keyword>
<evidence type="ECO:0000313" key="10">
    <source>
        <dbReference type="Proteomes" id="UP000051790"/>
    </source>
</evidence>
<sequence>MSERRSQHVVDRVQLVTATVDDEICLSKEKVALHKGYRVVKRVSDIILSAAGLLVISPILLIVAIAIKVEDPAGPVFFSQMRVGTDGKLFRMYKFRSMATDAEARLEALIAKNEVDGAMFKMKDDPRVTRVGRFIRKISVDELPQLWNVLNGSMSLVGPRPCLPREYEQYTDYDKQRLLVKPGCTGLWQVSGRNHVGFVDMVKLDIYYIQHRSLLGDLKIMFRTVGVMIFPNAAY</sequence>
<gene>
    <name evidence="9" type="ORF">FD01_GL001195</name>
</gene>
<evidence type="ECO:0000256" key="5">
    <source>
        <dbReference type="ARBA" id="ARBA00022989"/>
    </source>
</evidence>
<dbReference type="OrthoDB" id="9808602at2"/>
<evidence type="ECO:0000256" key="3">
    <source>
        <dbReference type="ARBA" id="ARBA00022679"/>
    </source>
</evidence>
<keyword evidence="5 7" id="KW-1133">Transmembrane helix</keyword>
<dbReference type="AlphaFoldDB" id="A0A0R1QHG4"/>
<evidence type="ECO:0000313" key="9">
    <source>
        <dbReference type="EMBL" id="KRL44294.1"/>
    </source>
</evidence>
<feature type="transmembrane region" description="Helical" evidence="7">
    <location>
        <begin position="46"/>
        <end position="67"/>
    </location>
</feature>
<dbReference type="EMBL" id="AZEU01000160">
    <property type="protein sequence ID" value="KRL44294.1"/>
    <property type="molecule type" value="Genomic_DNA"/>
</dbReference>
<dbReference type="GO" id="GO:0016020">
    <property type="term" value="C:membrane"/>
    <property type="evidence" value="ECO:0007669"/>
    <property type="project" value="UniProtKB-SubCell"/>
</dbReference>
<name>A0A0R1QHG4_9LACO</name>
<comment type="caution">
    <text evidence="9">The sequence shown here is derived from an EMBL/GenBank/DDBJ whole genome shotgun (WGS) entry which is preliminary data.</text>
</comment>
<dbReference type="Pfam" id="PF02397">
    <property type="entry name" value="Bac_transf"/>
    <property type="match status" value="1"/>
</dbReference>
<accession>A0A0R1QHG4</accession>
<dbReference type="Proteomes" id="UP000051790">
    <property type="component" value="Unassembled WGS sequence"/>
</dbReference>
<reference evidence="9 10" key="1">
    <citation type="journal article" date="2015" name="Genome Announc.">
        <title>Expanding the biotechnology potential of lactobacilli through comparative genomics of 213 strains and associated genera.</title>
        <authorList>
            <person name="Sun Z."/>
            <person name="Harris H.M."/>
            <person name="McCann A."/>
            <person name="Guo C."/>
            <person name="Argimon S."/>
            <person name="Zhang W."/>
            <person name="Yang X."/>
            <person name="Jeffery I.B."/>
            <person name="Cooney J.C."/>
            <person name="Kagawa T.F."/>
            <person name="Liu W."/>
            <person name="Song Y."/>
            <person name="Salvetti E."/>
            <person name="Wrobel A."/>
            <person name="Rasinkangas P."/>
            <person name="Parkhill J."/>
            <person name="Rea M.C."/>
            <person name="O'Sullivan O."/>
            <person name="Ritari J."/>
            <person name="Douillard F.P."/>
            <person name="Paul Ross R."/>
            <person name="Yang R."/>
            <person name="Briner A.E."/>
            <person name="Felis G.E."/>
            <person name="de Vos W.M."/>
            <person name="Barrangou R."/>
            <person name="Klaenhammer T.R."/>
            <person name="Caufield P.W."/>
            <person name="Cui Y."/>
            <person name="Zhang H."/>
            <person name="O'Toole P.W."/>
        </authorList>
    </citation>
    <scope>NUCLEOTIDE SEQUENCE [LARGE SCALE GENOMIC DNA]</scope>
    <source>
        <strain evidence="9 10">DSM 13343</strain>
    </source>
</reference>
<comment type="subcellular location">
    <subcellularLocation>
        <location evidence="1">Membrane</location>
        <topology evidence="1">Multi-pass membrane protein</topology>
    </subcellularLocation>
</comment>
<dbReference type="InterPro" id="IPR003362">
    <property type="entry name" value="Bact_transf"/>
</dbReference>
<keyword evidence="3 9" id="KW-0808">Transferase</keyword>
<evidence type="ECO:0000256" key="2">
    <source>
        <dbReference type="ARBA" id="ARBA00006464"/>
    </source>
</evidence>
<organism evidence="9 10">
    <name type="scientific">Lacticaseibacillus manihotivorans DSM 13343 = JCM 12514</name>
    <dbReference type="NCBI Taxonomy" id="1423769"/>
    <lineage>
        <taxon>Bacteria</taxon>
        <taxon>Bacillati</taxon>
        <taxon>Bacillota</taxon>
        <taxon>Bacilli</taxon>
        <taxon>Lactobacillales</taxon>
        <taxon>Lactobacillaceae</taxon>
        <taxon>Lacticaseibacillus</taxon>
    </lineage>
</organism>
<keyword evidence="4 7" id="KW-0812">Transmembrane</keyword>
<dbReference type="NCBIfam" id="TIGR03025">
    <property type="entry name" value="EPS_sugtrans"/>
    <property type="match status" value="1"/>
</dbReference>
<keyword evidence="6 7" id="KW-0472">Membrane</keyword>
<comment type="similarity">
    <text evidence="2">Belongs to the bacterial sugar transferase family.</text>
</comment>
<evidence type="ECO:0000256" key="7">
    <source>
        <dbReference type="SAM" id="Phobius"/>
    </source>
</evidence>
<dbReference type="PANTHER" id="PTHR30576:SF0">
    <property type="entry name" value="UNDECAPRENYL-PHOSPHATE N-ACETYLGALACTOSAMINYL 1-PHOSPHATE TRANSFERASE-RELATED"/>
    <property type="match status" value="1"/>
</dbReference>
<proteinExistence type="inferred from homology"/>
<protein>
    <submittedName>
        <fullName evidence="9">Bacterial sugar transferase</fullName>
    </submittedName>
</protein>
<dbReference type="InterPro" id="IPR017475">
    <property type="entry name" value="EPS_sugar_tfrase"/>
</dbReference>
<dbReference type="PANTHER" id="PTHR30576">
    <property type="entry name" value="COLANIC BIOSYNTHESIS UDP-GLUCOSE LIPID CARRIER TRANSFERASE"/>
    <property type="match status" value="1"/>
</dbReference>
<evidence type="ECO:0000256" key="6">
    <source>
        <dbReference type="ARBA" id="ARBA00023136"/>
    </source>
</evidence>
<evidence type="ECO:0000256" key="1">
    <source>
        <dbReference type="ARBA" id="ARBA00004141"/>
    </source>
</evidence>
<evidence type="ECO:0000259" key="8">
    <source>
        <dbReference type="Pfam" id="PF02397"/>
    </source>
</evidence>
<dbReference type="PATRIC" id="fig|1423769.4.peg.1291"/>
<feature type="domain" description="Bacterial sugar transferase" evidence="8">
    <location>
        <begin position="41"/>
        <end position="229"/>
    </location>
</feature>
<evidence type="ECO:0000256" key="4">
    <source>
        <dbReference type="ARBA" id="ARBA00022692"/>
    </source>
</evidence>
<dbReference type="RefSeq" id="WP_054716266.1">
    <property type="nucleotide sequence ID" value="NZ_AZEU01000160.1"/>
</dbReference>